<comment type="caution">
    <text evidence="1">The sequence shown here is derived from an EMBL/GenBank/DDBJ whole genome shotgun (WGS) entry which is preliminary data.</text>
</comment>
<organism evidence="1 2">
    <name type="scientific">Komagataeibacter oboediens</name>
    <dbReference type="NCBI Taxonomy" id="65958"/>
    <lineage>
        <taxon>Bacteria</taxon>
        <taxon>Pseudomonadati</taxon>
        <taxon>Pseudomonadota</taxon>
        <taxon>Alphaproteobacteria</taxon>
        <taxon>Acetobacterales</taxon>
        <taxon>Acetobacteraceae</taxon>
        <taxon>Komagataeibacter</taxon>
    </lineage>
</organism>
<dbReference type="AlphaFoldDB" id="A0A318QEV4"/>
<dbReference type="Proteomes" id="UP000247417">
    <property type="component" value="Unassembled WGS sequence"/>
</dbReference>
<reference evidence="1 2" key="1">
    <citation type="submission" date="2017-07" db="EMBL/GenBank/DDBJ databases">
        <title>A draft genome sequence of Komagataeibacter oboediens LMG 18849.</title>
        <authorList>
            <person name="Skraban J."/>
            <person name="Cleenwerck I."/>
            <person name="Vandamme P."/>
            <person name="Trcek J."/>
        </authorList>
    </citation>
    <scope>NUCLEOTIDE SEQUENCE [LARGE SCALE GENOMIC DNA]</scope>
    <source>
        <strain evidence="1 2">LMG 18849</strain>
    </source>
</reference>
<dbReference type="STRING" id="940286.GCA_000227565_00643"/>
<evidence type="ECO:0000313" key="2">
    <source>
        <dbReference type="Proteomes" id="UP000247417"/>
    </source>
</evidence>
<dbReference type="EMBL" id="NKTX01000117">
    <property type="protein sequence ID" value="PYD78136.1"/>
    <property type="molecule type" value="Genomic_DNA"/>
</dbReference>
<protein>
    <submittedName>
        <fullName evidence="1">Uncharacterized protein</fullName>
    </submittedName>
</protein>
<name>A0A318QEV4_9PROT</name>
<gene>
    <name evidence="1" type="ORF">CFR80_16920</name>
</gene>
<dbReference type="OrthoDB" id="7283853at2"/>
<accession>A0A318QEV4</accession>
<proteinExistence type="predicted"/>
<evidence type="ECO:0000313" key="1">
    <source>
        <dbReference type="EMBL" id="PYD78136.1"/>
    </source>
</evidence>
<sequence length="69" mass="8421">MAECDQWNRVVANEPRNTEAFMQANWRSLEIQKRRGIRPYVEQARQDWLQRRQVVPLRAEKVRERELIA</sequence>